<comment type="caution">
    <text evidence="1">The sequence shown here is derived from an EMBL/GenBank/DDBJ whole genome shotgun (WGS) entry which is preliminary data.</text>
</comment>
<proteinExistence type="predicted"/>
<dbReference type="EMBL" id="CAJVPU010031479">
    <property type="protein sequence ID" value="CAG8717006.1"/>
    <property type="molecule type" value="Genomic_DNA"/>
</dbReference>
<keyword evidence="2" id="KW-1185">Reference proteome</keyword>
<organism evidence="1 2">
    <name type="scientific">Dentiscutata heterogama</name>
    <dbReference type="NCBI Taxonomy" id="1316150"/>
    <lineage>
        <taxon>Eukaryota</taxon>
        <taxon>Fungi</taxon>
        <taxon>Fungi incertae sedis</taxon>
        <taxon>Mucoromycota</taxon>
        <taxon>Glomeromycotina</taxon>
        <taxon>Glomeromycetes</taxon>
        <taxon>Diversisporales</taxon>
        <taxon>Gigasporaceae</taxon>
        <taxon>Dentiscutata</taxon>
    </lineage>
</organism>
<reference evidence="1" key="1">
    <citation type="submission" date="2021-06" db="EMBL/GenBank/DDBJ databases">
        <authorList>
            <person name="Kallberg Y."/>
            <person name="Tangrot J."/>
            <person name="Rosling A."/>
        </authorList>
    </citation>
    <scope>NUCLEOTIDE SEQUENCE</scope>
    <source>
        <strain evidence="1">IL203A</strain>
    </source>
</reference>
<feature type="non-terminal residue" evidence="1">
    <location>
        <position position="90"/>
    </location>
</feature>
<dbReference type="Proteomes" id="UP000789702">
    <property type="component" value="Unassembled WGS sequence"/>
</dbReference>
<protein>
    <submittedName>
        <fullName evidence="1">13958_t:CDS:1</fullName>
    </submittedName>
</protein>
<accession>A0ACA9PRU7</accession>
<name>A0ACA9PRU7_9GLOM</name>
<evidence type="ECO:0000313" key="1">
    <source>
        <dbReference type="EMBL" id="CAG8717006.1"/>
    </source>
</evidence>
<gene>
    <name evidence="1" type="ORF">DHETER_LOCUS12598</name>
</gene>
<sequence>PLIKSYEYEKDYVPEILKELQNLISTMNDYFDLMPIVKRQIEESELTFILYEFFILPNKEQVRATKNFHNAPMFSNVSIHMDSKQNEFET</sequence>
<feature type="non-terminal residue" evidence="1">
    <location>
        <position position="1"/>
    </location>
</feature>
<evidence type="ECO:0000313" key="2">
    <source>
        <dbReference type="Proteomes" id="UP000789702"/>
    </source>
</evidence>